<dbReference type="GeneID" id="20716457"/>
<evidence type="ECO:0000256" key="4">
    <source>
        <dbReference type="ARBA" id="ARBA00022771"/>
    </source>
</evidence>
<gene>
    <name evidence="11" type="ORF">TOT_040000391</name>
</gene>
<keyword evidence="3 8" id="KW-0479">Metal-binding</keyword>
<dbReference type="eggNOG" id="KOG2906">
    <property type="taxonomic scope" value="Eukaryota"/>
</dbReference>
<feature type="domain" description="TFIIS-type" evidence="10">
    <location>
        <begin position="67"/>
        <end position="107"/>
    </location>
</feature>
<comment type="function">
    <text evidence="7">DNA-dependent RNA polymerase catalyzes the transcription of DNA into RNA using the four ribonucleoside triphosphates as substrates.</text>
</comment>
<feature type="binding site" evidence="8">
    <location>
        <position position="102"/>
    </location>
    <ligand>
        <name>Zn(2+)</name>
        <dbReference type="ChEBI" id="CHEBI:29105"/>
        <label>2</label>
    </ligand>
</feature>
<dbReference type="STRING" id="869250.J4DAI9"/>
<dbReference type="CDD" id="cd10509">
    <property type="entry name" value="Zn-ribbon_RPC11"/>
    <property type="match status" value="1"/>
</dbReference>
<evidence type="ECO:0000256" key="1">
    <source>
        <dbReference type="ARBA" id="ARBA00004123"/>
    </source>
</evidence>
<evidence type="ECO:0000256" key="5">
    <source>
        <dbReference type="ARBA" id="ARBA00022833"/>
    </source>
</evidence>
<evidence type="ECO:0000313" key="11">
    <source>
        <dbReference type="EMBL" id="BAM42015.1"/>
    </source>
</evidence>
<evidence type="ECO:0000256" key="7">
    <source>
        <dbReference type="PIRNR" id="PIRNR005586"/>
    </source>
</evidence>
<dbReference type="GO" id="GO:0003899">
    <property type="term" value="F:DNA-directed RNA polymerase activity"/>
    <property type="evidence" value="ECO:0007669"/>
    <property type="project" value="InterPro"/>
</dbReference>
<feature type="zinc finger region" description="C4-type" evidence="9">
    <location>
        <begin position="5"/>
        <end position="29"/>
    </location>
</feature>
<dbReference type="VEuPathDB" id="PiroplasmaDB:TOT_040000391"/>
<dbReference type="SUPFAM" id="SSF57783">
    <property type="entry name" value="Zinc beta-ribbon"/>
    <property type="match status" value="1"/>
</dbReference>
<keyword evidence="5 8" id="KW-0862">Zinc</keyword>
<evidence type="ECO:0000256" key="2">
    <source>
        <dbReference type="ARBA" id="ARBA00022478"/>
    </source>
</evidence>
<dbReference type="PROSITE" id="PS00466">
    <property type="entry name" value="ZF_TFIIS_1"/>
    <property type="match status" value="1"/>
</dbReference>
<evidence type="ECO:0000259" key="10">
    <source>
        <dbReference type="PROSITE" id="PS51133"/>
    </source>
</evidence>
<name>J4DAI9_THEOR</name>
<keyword evidence="2 7" id="KW-0240">DNA-directed RNA polymerase</keyword>
<feature type="binding site" evidence="8">
    <location>
        <position position="29"/>
    </location>
    <ligand>
        <name>Zn(2+)</name>
        <dbReference type="ChEBI" id="CHEBI:29105"/>
        <label>1</label>
    </ligand>
</feature>
<keyword evidence="6 7" id="KW-0539">Nucleus</keyword>
<evidence type="ECO:0000256" key="6">
    <source>
        <dbReference type="ARBA" id="ARBA00023242"/>
    </source>
</evidence>
<evidence type="ECO:0000256" key="9">
    <source>
        <dbReference type="PIRSR" id="PIRSR005586-2"/>
    </source>
</evidence>
<proteinExistence type="inferred from homology"/>
<dbReference type="AlphaFoldDB" id="J4DAI9"/>
<dbReference type="Gene3D" id="2.20.25.10">
    <property type="match status" value="1"/>
</dbReference>
<comment type="subcellular location">
    <subcellularLocation>
        <location evidence="1 7">Nucleus</location>
    </subcellularLocation>
</comment>
<dbReference type="PROSITE" id="PS51133">
    <property type="entry name" value="ZF_TFIIS_2"/>
    <property type="match status" value="1"/>
</dbReference>
<keyword evidence="7" id="KW-0804">Transcription</keyword>
<dbReference type="GO" id="GO:0003676">
    <property type="term" value="F:nucleic acid binding"/>
    <property type="evidence" value="ECO:0007669"/>
    <property type="project" value="InterPro"/>
</dbReference>
<sequence>MALFCPLCHSILYFEAKEFSQSSFTCLRCQYFMPITKNYYRATLYNIGKDVDKTPLSTNEFEHSPKIPAVCPYCNNNEAYFMSIQTRSADEPMTQFFVCTSCTKRWRE</sequence>
<feature type="binding site" evidence="8">
    <location>
        <position position="74"/>
    </location>
    <ligand>
        <name>Zn(2+)</name>
        <dbReference type="ChEBI" id="CHEBI:29105"/>
        <label>2</label>
    </ligand>
</feature>
<dbReference type="GO" id="GO:0006386">
    <property type="term" value="P:termination of RNA polymerase III transcription"/>
    <property type="evidence" value="ECO:0007669"/>
    <property type="project" value="TreeGrafter"/>
</dbReference>
<dbReference type="Proteomes" id="UP000003786">
    <property type="component" value="Chromosome 4"/>
</dbReference>
<feature type="binding site" evidence="8">
    <location>
        <position position="26"/>
    </location>
    <ligand>
        <name>Zn(2+)</name>
        <dbReference type="ChEBI" id="CHEBI:29105"/>
        <label>1</label>
    </ligand>
</feature>
<keyword evidence="4 9" id="KW-0863">Zinc-finger</keyword>
<reference evidence="11 12" key="1">
    <citation type="journal article" date="2012" name="MBio">
        <title>Comparative genome analysis of three eukaryotic parasites with differing abilities to transform leukocytes reveals key mediators of Theileria-induced leukocyte transformation.</title>
        <authorList>
            <person name="Hayashida K."/>
            <person name="Hara Y."/>
            <person name="Abe T."/>
            <person name="Yamasaki C."/>
            <person name="Toyoda A."/>
            <person name="Kosuge T."/>
            <person name="Suzuki Y."/>
            <person name="Sato Y."/>
            <person name="Kawashima S."/>
            <person name="Katayama T."/>
            <person name="Wakaguri H."/>
            <person name="Inoue N."/>
            <person name="Homma K."/>
            <person name="Tada-Umezaki M."/>
            <person name="Yagi Y."/>
            <person name="Fujii Y."/>
            <person name="Habara T."/>
            <person name="Kanehisa M."/>
            <person name="Watanabe H."/>
            <person name="Ito K."/>
            <person name="Gojobori T."/>
            <person name="Sugawara H."/>
            <person name="Imanishi T."/>
            <person name="Weir W."/>
            <person name="Gardner M."/>
            <person name="Pain A."/>
            <person name="Shiels B."/>
            <person name="Hattori M."/>
            <person name="Nene V."/>
            <person name="Sugimoto C."/>
        </authorList>
    </citation>
    <scope>NUCLEOTIDE SEQUENCE [LARGE SCALE GENOMIC DNA]</scope>
    <source>
        <strain evidence="11 12">Shintoku</strain>
    </source>
</reference>
<accession>J4DAI9</accession>
<evidence type="ECO:0000313" key="12">
    <source>
        <dbReference type="Proteomes" id="UP000003786"/>
    </source>
</evidence>
<dbReference type="OMA" id="EPMTIFN"/>
<keyword evidence="12" id="KW-1185">Reference proteome</keyword>
<organism evidence="11 12">
    <name type="scientific">Theileria orientalis strain Shintoku</name>
    <dbReference type="NCBI Taxonomy" id="869250"/>
    <lineage>
        <taxon>Eukaryota</taxon>
        <taxon>Sar</taxon>
        <taxon>Alveolata</taxon>
        <taxon>Apicomplexa</taxon>
        <taxon>Aconoidasida</taxon>
        <taxon>Piroplasmida</taxon>
        <taxon>Theileriidae</taxon>
        <taxon>Theileria</taxon>
    </lineage>
</organism>
<dbReference type="OrthoDB" id="282152at2759"/>
<protein>
    <recommendedName>
        <fullName evidence="7">DNA-directed RNA polymerase subunit</fullName>
    </recommendedName>
</protein>
<evidence type="ECO:0000256" key="3">
    <source>
        <dbReference type="ARBA" id="ARBA00022723"/>
    </source>
</evidence>
<comment type="similarity">
    <text evidence="7">Belongs to the archaeal rpoM/eukaryotic RPA12/RPB9/RPC11 RNA polymerase family.</text>
</comment>
<dbReference type="InterPro" id="IPR001222">
    <property type="entry name" value="Znf_TFIIS"/>
</dbReference>
<feature type="binding site" evidence="8">
    <location>
        <position position="5"/>
    </location>
    <ligand>
        <name>Zn(2+)</name>
        <dbReference type="ChEBI" id="CHEBI:29105"/>
        <label>1</label>
    </ligand>
</feature>
<dbReference type="Pfam" id="PF01096">
    <property type="entry name" value="Zn_ribbon_TFIIS"/>
    <property type="match status" value="1"/>
</dbReference>
<feature type="binding site" evidence="8">
    <location>
        <position position="8"/>
    </location>
    <ligand>
        <name>Zn(2+)</name>
        <dbReference type="ChEBI" id="CHEBI:29105"/>
        <label>1</label>
    </ligand>
</feature>
<dbReference type="PANTHER" id="PTHR11239:SF12">
    <property type="entry name" value="DNA-DIRECTED RNA POLYMERASE III SUBUNIT RPC10"/>
    <property type="match status" value="1"/>
</dbReference>
<dbReference type="GO" id="GO:0008270">
    <property type="term" value="F:zinc ion binding"/>
    <property type="evidence" value="ECO:0007669"/>
    <property type="project" value="UniProtKB-KW"/>
</dbReference>
<dbReference type="PANTHER" id="PTHR11239">
    <property type="entry name" value="DNA-DIRECTED RNA POLYMERASE"/>
    <property type="match status" value="1"/>
</dbReference>
<dbReference type="InterPro" id="IPR012164">
    <property type="entry name" value="Rpa12/Rpb9/Rpc10/TFS"/>
</dbReference>
<dbReference type="SMART" id="SM00440">
    <property type="entry name" value="ZnF_C2C2"/>
    <property type="match status" value="1"/>
</dbReference>
<dbReference type="InterPro" id="IPR034014">
    <property type="entry name" value="Zn_ribbon_RPC11_C"/>
</dbReference>
<dbReference type="RefSeq" id="XP_009692316.1">
    <property type="nucleotide sequence ID" value="XM_009694021.1"/>
</dbReference>
<feature type="binding site" evidence="8">
    <location>
        <position position="99"/>
    </location>
    <ligand>
        <name>Zn(2+)</name>
        <dbReference type="ChEBI" id="CHEBI:29105"/>
        <label>2</label>
    </ligand>
</feature>
<evidence type="ECO:0000256" key="8">
    <source>
        <dbReference type="PIRSR" id="PIRSR005586-1"/>
    </source>
</evidence>
<dbReference type="EMBL" id="AP011949">
    <property type="protein sequence ID" value="BAM42015.1"/>
    <property type="molecule type" value="Genomic_DNA"/>
</dbReference>
<dbReference type="KEGG" id="tot:TOT_040000391"/>
<dbReference type="PIRSF" id="PIRSF005586">
    <property type="entry name" value="RNApol_RpoM"/>
    <property type="match status" value="1"/>
</dbReference>
<dbReference type="GO" id="GO:0005666">
    <property type="term" value="C:RNA polymerase III complex"/>
    <property type="evidence" value="ECO:0007669"/>
    <property type="project" value="TreeGrafter"/>
</dbReference>
<feature type="binding site" evidence="8">
    <location>
        <position position="71"/>
    </location>
    <ligand>
        <name>Zn(2+)</name>
        <dbReference type="ChEBI" id="CHEBI:29105"/>
        <label>2</label>
    </ligand>
</feature>